<gene>
    <name evidence="1" type="ORF">C8N44_13414</name>
</gene>
<dbReference type="RefSeq" id="WP_210204195.1">
    <property type="nucleotide sequence ID" value="NZ_QBKN01000034.1"/>
</dbReference>
<accession>A0A2T6A9A3</accession>
<comment type="caution">
    <text evidence="1">The sequence shown here is derived from an EMBL/GenBank/DDBJ whole genome shotgun (WGS) entry which is preliminary data.</text>
</comment>
<keyword evidence="2" id="KW-1185">Reference proteome</keyword>
<dbReference type="EMBL" id="QBKN01000034">
    <property type="protein sequence ID" value="PTX40359.1"/>
    <property type="molecule type" value="Genomic_DNA"/>
</dbReference>
<evidence type="ECO:0000313" key="1">
    <source>
        <dbReference type="EMBL" id="PTX40359.1"/>
    </source>
</evidence>
<name>A0A2T6A9A3_9RHOB</name>
<proteinExistence type="predicted"/>
<sequence length="607" mass="65275">MGILNPNDASQLPNYGSQPVPHARAYVYWAGTEVMSPLYKDPHLTVSCSNPLVADENGQFDLCYVVNGNYRLQVVDPRGREIAHADAIPVHVPKAHGIFKGFETVSELLADHVLSYAPGRGREQILPGQLVRVNEGGFAYRVAPEGAQDANLVTAGGIQLFLADPSVIDIVALGARKGSDAAGPLQAALDLWKSEMAAGRSCRLRIRGEYTFSTPLEVEFTNNTTSGGCIDMTGGRLLSNVPAGQGSAFRIVSRRTVRKVDLINLNIRGSGSEDVLLEIEGGDAHDEARGFFYGWNLVSPKLEGFSTVGLWLHNNAFEGNITEPYFACTSTADDSYCMLCEDNTGGTSSGNVSSITLRGGVMRGGRHNLLCRDNADIRCYGTTFLLAGQEAVVEQNMIGGCYVGIHVENPWVNGGGSPMAGMKLLNCANLSRIYVLGNNGNVDTGVTLFLAGGESHVDGVVISSDLTHAVHVRNQSDNGGRLILTGVRRHRVAFNSPIAEDMVSFSERQSIFQTTANGSLPVPIDVSRNNIFDIICSGDVEISLPEHMIRGDRITVILTQDATGNRGITWPGNFRVTRTFDPGPGTTTTWSFLWTGNLWLQSDAGGL</sequence>
<organism evidence="1 2">
    <name type="scientific">Allosediminivita pacifica</name>
    <dbReference type="NCBI Taxonomy" id="1267769"/>
    <lineage>
        <taxon>Bacteria</taxon>
        <taxon>Pseudomonadati</taxon>
        <taxon>Pseudomonadota</taxon>
        <taxon>Alphaproteobacteria</taxon>
        <taxon>Rhodobacterales</taxon>
        <taxon>Paracoccaceae</taxon>
        <taxon>Allosediminivita</taxon>
    </lineage>
</organism>
<dbReference type="AlphaFoldDB" id="A0A2T6A9A3"/>
<protein>
    <submittedName>
        <fullName evidence="1">Uncharacterized protein</fullName>
    </submittedName>
</protein>
<evidence type="ECO:0000313" key="2">
    <source>
        <dbReference type="Proteomes" id="UP000244069"/>
    </source>
</evidence>
<reference evidence="1 2" key="1">
    <citation type="submission" date="2018-04" db="EMBL/GenBank/DDBJ databases">
        <title>Genomic Encyclopedia of Archaeal and Bacterial Type Strains, Phase II (KMG-II): from individual species to whole genera.</title>
        <authorList>
            <person name="Goeker M."/>
        </authorList>
    </citation>
    <scope>NUCLEOTIDE SEQUENCE [LARGE SCALE GENOMIC DNA]</scope>
    <source>
        <strain evidence="1 2">DSM 29329</strain>
    </source>
</reference>
<dbReference type="Proteomes" id="UP000244069">
    <property type="component" value="Unassembled WGS sequence"/>
</dbReference>